<feature type="coiled-coil region" evidence="17">
    <location>
        <begin position="178"/>
        <end position="226"/>
    </location>
</feature>
<reference evidence="21" key="1">
    <citation type="submission" date="2011-05" db="EMBL/GenBank/DDBJ databases">
        <authorList>
            <person name="Richards S.R."/>
            <person name="Qu J."/>
            <person name="Jiang H."/>
            <person name="Jhangiani S.N."/>
            <person name="Agravi P."/>
            <person name="Goodspeed R."/>
            <person name="Gross S."/>
            <person name="Mandapat C."/>
            <person name="Jackson L."/>
            <person name="Mathew T."/>
            <person name="Pu L."/>
            <person name="Thornton R."/>
            <person name="Saada N."/>
            <person name="Wilczek-Boney K.B."/>
            <person name="Lee S."/>
            <person name="Kovar C."/>
            <person name="Wu Y."/>
            <person name="Scherer S.E."/>
            <person name="Worley K.C."/>
            <person name="Muzny D.M."/>
            <person name="Gibbs R."/>
        </authorList>
    </citation>
    <scope>NUCLEOTIDE SEQUENCE</scope>
    <source>
        <strain evidence="21">Brora</strain>
    </source>
</reference>
<dbReference type="InterPro" id="IPR037381">
    <property type="entry name" value="RFWD3"/>
</dbReference>
<dbReference type="SMART" id="SM00320">
    <property type="entry name" value="WD40"/>
    <property type="match status" value="2"/>
</dbReference>
<keyword evidence="11 16" id="KW-0863">Zinc-finger</keyword>
<keyword evidence="21" id="KW-1185">Reference proteome</keyword>
<accession>T1JBE1</accession>
<evidence type="ECO:0000256" key="8">
    <source>
        <dbReference type="ARBA" id="ARBA00022679"/>
    </source>
</evidence>
<sequence>MNTDDDNSSEDEDFTYESESDSSFAMEDVFDDEFETMSSETSTDDDVEEIEVDVDEETVETENVVVFVEEQEVVAVDPVEAPEAPCTPPQSDNNKQYQNILSPESDGQTCTICFETWTNSGNHRLSSLSCGHVFGYSCIKRWLSRKDARCPTCNSKSKCNDIRVIFASSLTALDTAERDRALEELQKEKEGRRKAEIETAQQRLKIQLQEEELTRLRQLLDESKRVDSIAVQNNRRENAKPMFTFDRAINVCEAGESRVMTYASYSNFLIVSKQMKGTGQNYGYTKLNGYLNWSSQSEIVCHSKQIRDLAFNPLRPDGMLLTASTDKSLCLSNVYNNNIAQRYLVEAPVWSCTWSRVNASQFYAGLQNGKVLMFDTRNTKSQIQQFSPSNGAHHPNISVVYVDPQPALPFSSGGLLVGQMSQIYFLEFTPTGSKEHVLPIKGRNLSALTFDYKTRQILASFRPSSQNSRIQHKLCELKSENRSSNPSVINTVRSCQVNQTFEGGTKMSRLSRSALIPNLNKDSGLLACVGDESKNALLVWNVETAEITLELQLPSLADVCLVGNALYTQLKHSYRETLYTQSLIL</sequence>
<keyword evidence="11 16" id="KW-0479">Metal-binding</keyword>
<dbReference type="eggNOG" id="KOG1645">
    <property type="taxonomic scope" value="Eukaryota"/>
</dbReference>
<evidence type="ECO:0000256" key="5">
    <source>
        <dbReference type="ARBA" id="ARBA00012483"/>
    </source>
</evidence>
<dbReference type="GO" id="GO:0061630">
    <property type="term" value="F:ubiquitin protein ligase activity"/>
    <property type="evidence" value="ECO:0007669"/>
    <property type="project" value="UniProtKB-EC"/>
</dbReference>
<evidence type="ECO:0000256" key="11">
    <source>
        <dbReference type="ARBA" id="ARBA00022771"/>
    </source>
</evidence>
<comment type="pathway">
    <text evidence="4">Protein modification; protein ubiquitination.</text>
</comment>
<evidence type="ECO:0000256" key="14">
    <source>
        <dbReference type="ARBA" id="ARBA00023204"/>
    </source>
</evidence>
<evidence type="ECO:0000256" key="17">
    <source>
        <dbReference type="SAM" id="Coils"/>
    </source>
</evidence>
<keyword evidence="7" id="KW-0853">WD repeat</keyword>
<feature type="region of interest" description="Disordered" evidence="18">
    <location>
        <begin position="1"/>
        <end position="25"/>
    </location>
</feature>
<dbReference type="InterPro" id="IPR056527">
    <property type="entry name" value="WD40_RFWD3"/>
</dbReference>
<feature type="compositionally biased region" description="Acidic residues" evidence="18">
    <location>
        <begin position="1"/>
        <end position="20"/>
    </location>
</feature>
<keyword evidence="15" id="KW-0539">Nucleus</keyword>
<dbReference type="PROSITE" id="PS50089">
    <property type="entry name" value="ZF_RING_2"/>
    <property type="match status" value="1"/>
</dbReference>
<feature type="domain" description="RING-type" evidence="19">
    <location>
        <begin position="110"/>
        <end position="154"/>
    </location>
</feature>
<protein>
    <recommendedName>
        <fullName evidence="5">RING-type E3 ubiquitin transferase</fullName>
        <ecNumber evidence="5">2.3.2.27</ecNumber>
    </recommendedName>
</protein>
<keyword evidence="13" id="KW-0862">Zinc</keyword>
<organism evidence="20 21">
    <name type="scientific">Strigamia maritima</name>
    <name type="common">European centipede</name>
    <name type="synonym">Geophilus maritimus</name>
    <dbReference type="NCBI Taxonomy" id="126957"/>
    <lineage>
        <taxon>Eukaryota</taxon>
        <taxon>Metazoa</taxon>
        <taxon>Ecdysozoa</taxon>
        <taxon>Arthropoda</taxon>
        <taxon>Myriapoda</taxon>
        <taxon>Chilopoda</taxon>
        <taxon>Pleurostigmophora</taxon>
        <taxon>Geophilomorpha</taxon>
        <taxon>Linotaeniidae</taxon>
        <taxon>Strigamia</taxon>
    </lineage>
</organism>
<dbReference type="EMBL" id="JH432010">
    <property type="status" value="NOT_ANNOTATED_CDS"/>
    <property type="molecule type" value="Genomic_DNA"/>
</dbReference>
<dbReference type="GO" id="GO:0016605">
    <property type="term" value="C:PML body"/>
    <property type="evidence" value="ECO:0007669"/>
    <property type="project" value="UniProtKB-SubCell"/>
</dbReference>
<evidence type="ECO:0000256" key="18">
    <source>
        <dbReference type="SAM" id="MobiDB-lite"/>
    </source>
</evidence>
<dbReference type="Gene3D" id="2.130.10.10">
    <property type="entry name" value="YVTN repeat-like/Quinoprotein amine dehydrogenase"/>
    <property type="match status" value="1"/>
</dbReference>
<dbReference type="STRING" id="126957.T1JBE1"/>
<dbReference type="SUPFAM" id="SSF50978">
    <property type="entry name" value="WD40 repeat-like"/>
    <property type="match status" value="1"/>
</dbReference>
<dbReference type="InterPro" id="IPR001680">
    <property type="entry name" value="WD40_rpt"/>
</dbReference>
<keyword evidence="12" id="KW-0833">Ubl conjugation pathway</keyword>
<keyword evidence="10" id="KW-0227">DNA damage</keyword>
<evidence type="ECO:0000259" key="19">
    <source>
        <dbReference type="PROSITE" id="PS50089"/>
    </source>
</evidence>
<evidence type="ECO:0000256" key="7">
    <source>
        <dbReference type="ARBA" id="ARBA00022574"/>
    </source>
</evidence>
<evidence type="ECO:0000256" key="2">
    <source>
        <dbReference type="ARBA" id="ARBA00004322"/>
    </source>
</evidence>
<reference evidence="20" key="2">
    <citation type="submission" date="2015-02" db="UniProtKB">
        <authorList>
            <consortium name="EnsemblMetazoa"/>
        </authorList>
    </citation>
    <scope>IDENTIFICATION</scope>
</reference>
<dbReference type="HOGENOM" id="CLU_021009_1_0_1"/>
<dbReference type="Pfam" id="PF13639">
    <property type="entry name" value="zf-RING_2"/>
    <property type="match status" value="1"/>
</dbReference>
<dbReference type="PANTHER" id="PTHR16047">
    <property type="entry name" value="RFWD3 PROTEIN"/>
    <property type="match status" value="1"/>
</dbReference>
<dbReference type="SUPFAM" id="SSF57850">
    <property type="entry name" value="RING/U-box"/>
    <property type="match status" value="1"/>
</dbReference>
<dbReference type="Pfam" id="PF23419">
    <property type="entry name" value="WD40_RFWD3"/>
    <property type="match status" value="1"/>
</dbReference>
<dbReference type="InterPro" id="IPR036322">
    <property type="entry name" value="WD40_repeat_dom_sf"/>
</dbReference>
<keyword evidence="14" id="KW-0234">DNA repair</keyword>
<dbReference type="InterPro" id="IPR013083">
    <property type="entry name" value="Znf_RING/FYVE/PHD"/>
</dbReference>
<dbReference type="Proteomes" id="UP000014500">
    <property type="component" value="Unassembled WGS sequence"/>
</dbReference>
<dbReference type="EC" id="2.3.2.27" evidence="5"/>
<dbReference type="GO" id="GO:0008270">
    <property type="term" value="F:zinc ion binding"/>
    <property type="evidence" value="ECO:0007669"/>
    <property type="project" value="UniProtKB-KW"/>
</dbReference>
<evidence type="ECO:0000256" key="12">
    <source>
        <dbReference type="ARBA" id="ARBA00022786"/>
    </source>
</evidence>
<dbReference type="GO" id="GO:0016567">
    <property type="term" value="P:protein ubiquitination"/>
    <property type="evidence" value="ECO:0007669"/>
    <property type="project" value="InterPro"/>
</dbReference>
<evidence type="ECO:0000256" key="6">
    <source>
        <dbReference type="ARBA" id="ARBA00022490"/>
    </source>
</evidence>
<evidence type="ECO:0000313" key="20">
    <source>
        <dbReference type="EnsemblMetazoa" id="SMAR011082-PA"/>
    </source>
</evidence>
<evidence type="ECO:0000256" key="13">
    <source>
        <dbReference type="ARBA" id="ARBA00022833"/>
    </source>
</evidence>
<comment type="subcellular location">
    <subcellularLocation>
        <location evidence="3">Cytoplasm</location>
    </subcellularLocation>
    <subcellularLocation>
        <location evidence="2">Nucleus</location>
        <location evidence="2">PML body</location>
    </subcellularLocation>
</comment>
<dbReference type="Gene3D" id="3.30.40.10">
    <property type="entry name" value="Zinc/RING finger domain, C3HC4 (zinc finger)"/>
    <property type="match status" value="1"/>
</dbReference>
<evidence type="ECO:0000256" key="1">
    <source>
        <dbReference type="ARBA" id="ARBA00000900"/>
    </source>
</evidence>
<name>T1JBE1_STRMM</name>
<dbReference type="InterPro" id="IPR001841">
    <property type="entry name" value="Znf_RING"/>
</dbReference>
<dbReference type="GO" id="GO:0036297">
    <property type="term" value="P:interstrand cross-link repair"/>
    <property type="evidence" value="ECO:0007669"/>
    <property type="project" value="InterPro"/>
</dbReference>
<evidence type="ECO:0000256" key="3">
    <source>
        <dbReference type="ARBA" id="ARBA00004496"/>
    </source>
</evidence>
<dbReference type="PANTHER" id="PTHR16047:SF7">
    <property type="entry name" value="E3 UBIQUITIN-PROTEIN LIGASE RFWD3"/>
    <property type="match status" value="1"/>
</dbReference>
<keyword evidence="9" id="KW-0677">Repeat</keyword>
<evidence type="ECO:0000313" key="21">
    <source>
        <dbReference type="Proteomes" id="UP000014500"/>
    </source>
</evidence>
<evidence type="ECO:0000256" key="4">
    <source>
        <dbReference type="ARBA" id="ARBA00004906"/>
    </source>
</evidence>
<dbReference type="EnsemblMetazoa" id="SMAR011082-RA">
    <property type="protein sequence ID" value="SMAR011082-PA"/>
    <property type="gene ID" value="SMAR011082"/>
</dbReference>
<dbReference type="PhylomeDB" id="T1JBE1"/>
<proteinExistence type="predicted"/>
<dbReference type="GO" id="GO:0005737">
    <property type="term" value="C:cytoplasm"/>
    <property type="evidence" value="ECO:0007669"/>
    <property type="project" value="UniProtKB-SubCell"/>
</dbReference>
<keyword evidence="8" id="KW-0808">Transferase</keyword>
<evidence type="ECO:0000256" key="9">
    <source>
        <dbReference type="ARBA" id="ARBA00022737"/>
    </source>
</evidence>
<evidence type="ECO:0000256" key="10">
    <source>
        <dbReference type="ARBA" id="ARBA00022763"/>
    </source>
</evidence>
<evidence type="ECO:0000256" key="15">
    <source>
        <dbReference type="ARBA" id="ARBA00023242"/>
    </source>
</evidence>
<dbReference type="CDD" id="cd16450">
    <property type="entry name" value="mRING-C3HGC3_RFWD3"/>
    <property type="match status" value="1"/>
</dbReference>
<keyword evidence="17" id="KW-0175">Coiled coil</keyword>
<comment type="catalytic activity">
    <reaction evidence="1">
        <text>S-ubiquitinyl-[E2 ubiquitin-conjugating enzyme]-L-cysteine + [acceptor protein]-L-lysine = [E2 ubiquitin-conjugating enzyme]-L-cysteine + N(6)-ubiquitinyl-[acceptor protein]-L-lysine.</text>
        <dbReference type="EC" id="2.3.2.27"/>
    </reaction>
</comment>
<keyword evidence="6" id="KW-0963">Cytoplasm</keyword>
<dbReference type="InterPro" id="IPR015943">
    <property type="entry name" value="WD40/YVTN_repeat-like_dom_sf"/>
</dbReference>
<dbReference type="OMA" id="CCRFSPF"/>
<dbReference type="AlphaFoldDB" id="T1JBE1"/>
<evidence type="ECO:0000256" key="16">
    <source>
        <dbReference type="PROSITE-ProRule" id="PRU00175"/>
    </source>
</evidence>
<dbReference type="SMART" id="SM00184">
    <property type="entry name" value="RING"/>
    <property type="match status" value="1"/>
</dbReference>